<dbReference type="STRING" id="157910.SAMN05445850_6122"/>
<feature type="domain" description="HTH luxR-type" evidence="4">
    <location>
        <begin position="854"/>
        <end position="919"/>
    </location>
</feature>
<dbReference type="InterPro" id="IPR016032">
    <property type="entry name" value="Sig_transdc_resp-reg_C-effctor"/>
</dbReference>
<dbReference type="CDD" id="cd06170">
    <property type="entry name" value="LuxR_C_like"/>
    <property type="match status" value="1"/>
</dbReference>
<keyword evidence="6" id="KW-1185">Reference proteome</keyword>
<dbReference type="InterPro" id="IPR041617">
    <property type="entry name" value="TPR_MalT"/>
</dbReference>
<reference evidence="6" key="1">
    <citation type="submission" date="2016-10" db="EMBL/GenBank/DDBJ databases">
        <authorList>
            <person name="Varghese N."/>
            <person name="Submissions S."/>
        </authorList>
    </citation>
    <scope>NUCLEOTIDE SEQUENCE [LARGE SCALE GENOMIC DNA]</scope>
    <source>
        <strain evidence="6">DUS833</strain>
    </source>
</reference>
<dbReference type="EMBL" id="FNKX01000002">
    <property type="protein sequence ID" value="SDR55612.1"/>
    <property type="molecule type" value="Genomic_DNA"/>
</dbReference>
<proteinExistence type="predicted"/>
<organism evidence="5 6">
    <name type="scientific">Paraburkholderia tuberum</name>
    <dbReference type="NCBI Taxonomy" id="157910"/>
    <lineage>
        <taxon>Bacteria</taxon>
        <taxon>Pseudomonadati</taxon>
        <taxon>Pseudomonadota</taxon>
        <taxon>Betaproteobacteria</taxon>
        <taxon>Burkholderiales</taxon>
        <taxon>Burkholderiaceae</taxon>
        <taxon>Paraburkholderia</taxon>
    </lineage>
</organism>
<dbReference type="GO" id="GO:0006355">
    <property type="term" value="P:regulation of DNA-templated transcription"/>
    <property type="evidence" value="ECO:0007669"/>
    <property type="project" value="InterPro"/>
</dbReference>
<dbReference type="PROSITE" id="PS00622">
    <property type="entry name" value="HTH_LUXR_1"/>
    <property type="match status" value="1"/>
</dbReference>
<dbReference type="PANTHER" id="PTHR44688">
    <property type="entry name" value="DNA-BINDING TRANSCRIPTIONAL ACTIVATOR DEVR_DOSR"/>
    <property type="match status" value="1"/>
</dbReference>
<evidence type="ECO:0000259" key="4">
    <source>
        <dbReference type="PROSITE" id="PS50043"/>
    </source>
</evidence>
<dbReference type="Pfam" id="PF25873">
    <property type="entry name" value="WHD_MalT"/>
    <property type="match status" value="1"/>
</dbReference>
<dbReference type="InterPro" id="IPR036388">
    <property type="entry name" value="WH-like_DNA-bd_sf"/>
</dbReference>
<gene>
    <name evidence="5" type="ORF">SAMN05445850_6122</name>
</gene>
<keyword evidence="2" id="KW-0238">DNA-binding</keyword>
<dbReference type="Gene3D" id="3.40.50.300">
    <property type="entry name" value="P-loop containing nucleotide triphosphate hydrolases"/>
    <property type="match status" value="1"/>
</dbReference>
<dbReference type="SUPFAM" id="SSF52540">
    <property type="entry name" value="P-loop containing nucleoside triphosphate hydrolases"/>
    <property type="match status" value="1"/>
</dbReference>
<evidence type="ECO:0000313" key="6">
    <source>
        <dbReference type="Proteomes" id="UP000199365"/>
    </source>
</evidence>
<dbReference type="Proteomes" id="UP000199365">
    <property type="component" value="Unassembled WGS sequence"/>
</dbReference>
<evidence type="ECO:0000256" key="3">
    <source>
        <dbReference type="ARBA" id="ARBA00023163"/>
    </source>
</evidence>
<dbReference type="InterPro" id="IPR000792">
    <property type="entry name" value="Tscrpt_reg_LuxR_C"/>
</dbReference>
<evidence type="ECO:0000256" key="2">
    <source>
        <dbReference type="ARBA" id="ARBA00023125"/>
    </source>
</evidence>
<dbReference type="InterPro" id="IPR011990">
    <property type="entry name" value="TPR-like_helical_dom_sf"/>
</dbReference>
<dbReference type="PROSITE" id="PS50043">
    <property type="entry name" value="HTH_LUXR_2"/>
    <property type="match status" value="1"/>
</dbReference>
<protein>
    <submittedName>
        <fullName evidence="5">LuxR family transcriptional regulator, maltose regulon positive regulatory protein</fullName>
    </submittedName>
</protein>
<accession>A0A1H1K0L4</accession>
<dbReference type="SMART" id="SM00421">
    <property type="entry name" value="HTH_LUXR"/>
    <property type="match status" value="1"/>
</dbReference>
<dbReference type="InterPro" id="IPR059106">
    <property type="entry name" value="WHD_MalT"/>
</dbReference>
<keyword evidence="3" id="KW-0804">Transcription</keyword>
<dbReference type="AlphaFoldDB" id="A0A1H1K0L4"/>
<dbReference type="InterPro" id="IPR027417">
    <property type="entry name" value="P-loop_NTPase"/>
</dbReference>
<dbReference type="Gene3D" id="1.10.10.10">
    <property type="entry name" value="Winged helix-like DNA-binding domain superfamily/Winged helix DNA-binding domain"/>
    <property type="match status" value="1"/>
</dbReference>
<evidence type="ECO:0000256" key="1">
    <source>
        <dbReference type="ARBA" id="ARBA00023015"/>
    </source>
</evidence>
<dbReference type="Pfam" id="PF00196">
    <property type="entry name" value="GerE"/>
    <property type="match status" value="1"/>
</dbReference>
<dbReference type="PANTHER" id="PTHR44688:SF16">
    <property type="entry name" value="DNA-BINDING TRANSCRIPTIONAL ACTIVATOR DEVR_DOSR"/>
    <property type="match status" value="1"/>
</dbReference>
<evidence type="ECO:0000313" key="5">
    <source>
        <dbReference type="EMBL" id="SDR55612.1"/>
    </source>
</evidence>
<keyword evidence="1" id="KW-0805">Transcription regulation</keyword>
<dbReference type="Pfam" id="PF17874">
    <property type="entry name" value="TPR_MalT"/>
    <property type="match status" value="1"/>
</dbReference>
<dbReference type="GO" id="GO:0003677">
    <property type="term" value="F:DNA binding"/>
    <property type="evidence" value="ECO:0007669"/>
    <property type="project" value="UniProtKB-KW"/>
</dbReference>
<dbReference type="PRINTS" id="PR00038">
    <property type="entry name" value="HTHLUXR"/>
</dbReference>
<sequence length="927" mass="101659">MEASSNSADREWSVSLIQTKMIAPRIPSGCVQRLALLNRLDERRPGSVVVVTAPAGFGKTTLLTGWSEALSEEKHPVAWLSLDGEDDDPQLFVAYLVAALSRVAEDIAWQAQQLLKLDSLTPIRTVISVLLNGIAGCGRCIFLVLDDVDRVTAKPVLAVISRLLRYAPENMHVMLGARAEPALTLGQLRTPEKLMRIGAEDLRFSIDDAQSFFDRAGTVRLERSHIELLNETTEGWVAGLQLASLALGQMRDASRLADNLAGPGSVIDRYLNDTVLAHLPPPMLTFLLHTSILERLSPGVCDAIMGDEDGESGEKLDWLERHNVFIRPLDERQDWFRYHAVLSDALRRRLLRQMPQQIPVLHRRACQWFAAQRLWPEAVRHALAAGDFELATQWAENCAIDMLERGDPYALLGWINKLPPDAVRGRLRLRLAKAWALAFSLQITRASKEIGTIVDEFNRKHHADGGVIDEAMLAEVNVVAALVAGIGDDSERALELGCAVDACGVAVAPWVKHYSQTVQFFGLIYRGRFDQILRIWDLVKDRTEANPEPHHSDLLRDSMYGFAALMHGELAEARRTFEATLRRAERDLGASAAGVAGIAGCVAYICYECNELPKAREMIAGRTNIVLESAPMGALVRHILAAARLLWRDGETGSALAVLEDGRQVALTRQWLRLKLTCDAEAVRFLIEAGNLAQAKRIADELSGSVPALCEGRKGSAIESWTNYCILQARVQMAEGLAAKAVVLLERSLDTVAAMGWRGSEALVSLLLARALEQCGETDRALAILGRALSIGGAIGIVNSFVDEGQPVRALLQRFRRGSGSIVTAEMAYADRLLAAFDARDGSQSVPPRSVRVMTTSSDILSVRELEILNCVALGLSNKEIGRSLKLAPETVKWHLKNIFEKLNVSSRIEAVQSVLGFGVGEGRAAM</sequence>
<dbReference type="SUPFAM" id="SSF46894">
    <property type="entry name" value="C-terminal effector domain of the bipartite response regulators"/>
    <property type="match status" value="1"/>
</dbReference>
<name>A0A1H1K0L4_9BURK</name>
<dbReference type="Gene3D" id="1.25.40.10">
    <property type="entry name" value="Tetratricopeptide repeat domain"/>
    <property type="match status" value="1"/>
</dbReference>